<protein>
    <submittedName>
        <fullName evidence="2">MBL fold metallo-hydrolase</fullName>
    </submittedName>
</protein>
<evidence type="ECO:0000259" key="1">
    <source>
        <dbReference type="SMART" id="SM00849"/>
    </source>
</evidence>
<dbReference type="SMART" id="SM00849">
    <property type="entry name" value="Lactamase_B"/>
    <property type="match status" value="1"/>
</dbReference>
<comment type="caution">
    <text evidence="2">The sequence shown here is derived from an EMBL/GenBank/DDBJ whole genome shotgun (WGS) entry which is preliminary data.</text>
</comment>
<evidence type="ECO:0000313" key="2">
    <source>
        <dbReference type="EMBL" id="HIW09124.1"/>
    </source>
</evidence>
<dbReference type="InterPro" id="IPR036866">
    <property type="entry name" value="RibonucZ/Hydroxyglut_hydro"/>
</dbReference>
<name>A0A9D1TXG1_9FIRM</name>
<dbReference type="PANTHER" id="PTHR42951:SF22">
    <property type="entry name" value="METALLO BETA-LACTAMASE SUPERFAMILY LIPOPROTEIN"/>
    <property type="match status" value="1"/>
</dbReference>
<dbReference type="Pfam" id="PF00753">
    <property type="entry name" value="Lactamase_B"/>
    <property type="match status" value="1"/>
</dbReference>
<dbReference type="EMBL" id="DXHQ01000079">
    <property type="protein sequence ID" value="HIW09124.1"/>
    <property type="molecule type" value="Genomic_DNA"/>
</dbReference>
<dbReference type="SUPFAM" id="SSF56281">
    <property type="entry name" value="Metallo-hydrolase/oxidoreductase"/>
    <property type="match status" value="1"/>
</dbReference>
<reference evidence="2" key="1">
    <citation type="journal article" date="2021" name="PeerJ">
        <title>Extensive microbial diversity within the chicken gut microbiome revealed by metagenomics and culture.</title>
        <authorList>
            <person name="Gilroy R."/>
            <person name="Ravi A."/>
            <person name="Getino M."/>
            <person name="Pursley I."/>
            <person name="Horton D.L."/>
            <person name="Alikhan N.F."/>
            <person name="Baker D."/>
            <person name="Gharbi K."/>
            <person name="Hall N."/>
            <person name="Watson M."/>
            <person name="Adriaenssens E.M."/>
            <person name="Foster-Nyarko E."/>
            <person name="Jarju S."/>
            <person name="Secka A."/>
            <person name="Antonio M."/>
            <person name="Oren A."/>
            <person name="Chaudhuri R.R."/>
            <person name="La Ragione R."/>
            <person name="Hildebrand F."/>
            <person name="Pallen M.J."/>
        </authorList>
    </citation>
    <scope>NUCLEOTIDE SEQUENCE</scope>
    <source>
        <strain evidence="2">ChiHcolR34-3080</strain>
    </source>
</reference>
<organism evidence="2 3">
    <name type="scientific">Candidatus Faecalibacterium intestinigallinarum</name>
    <dbReference type="NCBI Taxonomy" id="2838581"/>
    <lineage>
        <taxon>Bacteria</taxon>
        <taxon>Bacillati</taxon>
        <taxon>Bacillota</taxon>
        <taxon>Clostridia</taxon>
        <taxon>Eubacteriales</taxon>
        <taxon>Oscillospiraceae</taxon>
        <taxon>Faecalibacterium</taxon>
    </lineage>
</organism>
<dbReference type="PANTHER" id="PTHR42951">
    <property type="entry name" value="METALLO-BETA-LACTAMASE DOMAIN-CONTAINING"/>
    <property type="match status" value="1"/>
</dbReference>
<evidence type="ECO:0000313" key="3">
    <source>
        <dbReference type="Proteomes" id="UP000823933"/>
    </source>
</evidence>
<dbReference type="AlphaFoldDB" id="A0A9D1TXG1"/>
<reference evidence="2" key="2">
    <citation type="submission" date="2021-04" db="EMBL/GenBank/DDBJ databases">
        <authorList>
            <person name="Gilroy R."/>
        </authorList>
    </citation>
    <scope>NUCLEOTIDE SEQUENCE</scope>
    <source>
        <strain evidence="2">ChiHcolR34-3080</strain>
    </source>
</reference>
<accession>A0A9D1TXG1</accession>
<dbReference type="InterPro" id="IPR001279">
    <property type="entry name" value="Metallo-B-lactamas"/>
</dbReference>
<dbReference type="Gene3D" id="3.60.15.10">
    <property type="entry name" value="Ribonuclease Z/Hydroxyacylglutathione hydrolase-like"/>
    <property type="match status" value="1"/>
</dbReference>
<dbReference type="Proteomes" id="UP000823933">
    <property type="component" value="Unassembled WGS sequence"/>
</dbReference>
<proteinExistence type="predicted"/>
<sequence>MLKEPVILEVAKDTYLFNLMGMQSPALIVGAERAMLIDTGLGNVDMTEQVRRVTDKPIMLVLSHAHSDHMGGIGQFEDIYLHPADIPRAKAFAASHLVDEAEPPLPQQAFVANCKAQFDTNPDNLFVIPGGVLPDRYAVHRFHPLKPDQVIDLGGRQVQILEERGHTAGEIAVLDFQSRILFAGDGLSSRFSVTAADIRTVYGDLLHIRAYASAFDRIYHGHFGALKPAQLCSDSIALLDAVLKILSDALDGTDPGQPAGSEDLRTRSYGGVQLYWHPAKSPSA</sequence>
<dbReference type="InterPro" id="IPR050855">
    <property type="entry name" value="NDM-1-like"/>
</dbReference>
<feature type="domain" description="Metallo-beta-lactamase" evidence="1">
    <location>
        <begin position="22"/>
        <end position="222"/>
    </location>
</feature>
<gene>
    <name evidence="2" type="ORF">H9890_06975</name>
</gene>